<accession>A0A183MC36</accession>
<dbReference type="STRING" id="48269.A0A183MC36"/>
<evidence type="ECO:0000313" key="2">
    <source>
        <dbReference type="EMBL" id="VDP07309.1"/>
    </source>
</evidence>
<dbReference type="Proteomes" id="UP000277204">
    <property type="component" value="Unassembled WGS sequence"/>
</dbReference>
<feature type="region of interest" description="Disordered" evidence="1">
    <location>
        <begin position="128"/>
        <end position="151"/>
    </location>
</feature>
<name>A0A183MC36_9TREM</name>
<gene>
    <name evidence="2" type="ORF">SMRZ_LOCUS13611</name>
</gene>
<reference evidence="2 3" key="1">
    <citation type="submission" date="2018-11" db="EMBL/GenBank/DDBJ databases">
        <authorList>
            <consortium name="Pathogen Informatics"/>
        </authorList>
    </citation>
    <scope>NUCLEOTIDE SEQUENCE [LARGE SCALE GENOMIC DNA]</scope>
    <source>
        <strain evidence="2 3">Zambia</strain>
    </source>
</reference>
<keyword evidence="3" id="KW-1185">Reference proteome</keyword>
<proteinExistence type="predicted"/>
<dbReference type="AlphaFoldDB" id="A0A183MC36"/>
<sequence>MVRALHLSAKHIYGTDEPVPALTLGSGRLDVVDKSVNSGSCLSSGDDTNLRIVKYRVAYLKLGHLWCLCDVGLAVKGRVYNAFCCMVVKPGFRVEDLKTMASSEEYPSPSGNLPLQLLAKRISKARKSCSGDHQNSSPVSKNHIDDPNSIIITPSIDSRELDRLKFTNPGRQMEELEVGWSEANMTRSVRRQMTFKSGHKSSE</sequence>
<protein>
    <submittedName>
        <fullName evidence="2">Uncharacterized protein</fullName>
    </submittedName>
</protein>
<organism evidence="2 3">
    <name type="scientific">Schistosoma margrebowiei</name>
    <dbReference type="NCBI Taxonomy" id="48269"/>
    <lineage>
        <taxon>Eukaryota</taxon>
        <taxon>Metazoa</taxon>
        <taxon>Spiralia</taxon>
        <taxon>Lophotrochozoa</taxon>
        <taxon>Platyhelminthes</taxon>
        <taxon>Trematoda</taxon>
        <taxon>Digenea</taxon>
        <taxon>Strigeidida</taxon>
        <taxon>Schistosomatoidea</taxon>
        <taxon>Schistosomatidae</taxon>
        <taxon>Schistosoma</taxon>
    </lineage>
</organism>
<dbReference type="EMBL" id="UZAI01010552">
    <property type="protein sequence ID" value="VDP07309.1"/>
    <property type="molecule type" value="Genomic_DNA"/>
</dbReference>
<evidence type="ECO:0000313" key="3">
    <source>
        <dbReference type="Proteomes" id="UP000277204"/>
    </source>
</evidence>
<evidence type="ECO:0000256" key="1">
    <source>
        <dbReference type="SAM" id="MobiDB-lite"/>
    </source>
</evidence>
<feature type="compositionally biased region" description="Polar residues" evidence="1">
    <location>
        <begin position="131"/>
        <end position="140"/>
    </location>
</feature>